<keyword evidence="5 6" id="KW-0653">Protein transport</keyword>
<evidence type="ECO:0000313" key="10">
    <source>
        <dbReference type="EMBL" id="KAJ8486288.1"/>
    </source>
</evidence>
<evidence type="ECO:0000256" key="6">
    <source>
        <dbReference type="PROSITE-ProRule" id="PRU00646"/>
    </source>
</evidence>
<dbReference type="InterPro" id="IPR029012">
    <property type="entry name" value="Helix_hairpin_bin_sf"/>
</dbReference>
<dbReference type="EMBL" id="JAQQAF010000005">
    <property type="protein sequence ID" value="KAJ8486288.1"/>
    <property type="molecule type" value="Genomic_DNA"/>
</dbReference>
<feature type="coiled-coil region" evidence="7">
    <location>
        <begin position="261"/>
        <end position="321"/>
    </location>
</feature>
<keyword evidence="7" id="KW-0175">Coiled coil</keyword>
<comment type="subcellular location">
    <subcellularLocation>
        <location evidence="1">Endosome</location>
    </subcellularLocation>
</comment>
<feature type="compositionally biased region" description="Low complexity" evidence="8">
    <location>
        <begin position="192"/>
        <end position="209"/>
    </location>
</feature>
<evidence type="ECO:0000256" key="2">
    <source>
        <dbReference type="ARBA" id="ARBA00007617"/>
    </source>
</evidence>
<dbReference type="InterPro" id="IPR009851">
    <property type="entry name" value="Mod_r"/>
</dbReference>
<dbReference type="PROSITE" id="PS51314">
    <property type="entry name" value="VPS37_C"/>
    <property type="match status" value="1"/>
</dbReference>
<evidence type="ECO:0000259" key="9">
    <source>
        <dbReference type="PROSITE" id="PS51314"/>
    </source>
</evidence>
<evidence type="ECO:0000256" key="3">
    <source>
        <dbReference type="ARBA" id="ARBA00022448"/>
    </source>
</evidence>
<reference evidence="10 11" key="1">
    <citation type="submission" date="2022-12" db="EMBL/GenBank/DDBJ databases">
        <title>Chromosome-scale assembly of the Ensete ventricosum genome.</title>
        <authorList>
            <person name="Dussert Y."/>
            <person name="Stocks J."/>
            <person name="Wendawek A."/>
            <person name="Woldeyes F."/>
            <person name="Nichols R.A."/>
            <person name="Borrell J.S."/>
        </authorList>
    </citation>
    <scope>NUCLEOTIDE SEQUENCE [LARGE SCALE GENOMIC DNA]</scope>
    <source>
        <strain evidence="11">cv. Maze</strain>
        <tissue evidence="10">Seeds</tissue>
    </source>
</reference>
<dbReference type="GO" id="GO:0006612">
    <property type="term" value="P:protein targeting to membrane"/>
    <property type="evidence" value="ECO:0007669"/>
    <property type="project" value="TreeGrafter"/>
</dbReference>
<organism evidence="10 11">
    <name type="scientific">Ensete ventricosum</name>
    <name type="common">Abyssinian banana</name>
    <name type="synonym">Musa ensete</name>
    <dbReference type="NCBI Taxonomy" id="4639"/>
    <lineage>
        <taxon>Eukaryota</taxon>
        <taxon>Viridiplantae</taxon>
        <taxon>Streptophyta</taxon>
        <taxon>Embryophyta</taxon>
        <taxon>Tracheophyta</taxon>
        <taxon>Spermatophyta</taxon>
        <taxon>Magnoliopsida</taxon>
        <taxon>Liliopsida</taxon>
        <taxon>Zingiberales</taxon>
        <taxon>Musaceae</taxon>
        <taxon>Ensete</taxon>
    </lineage>
</organism>
<dbReference type="GO" id="GO:0043162">
    <property type="term" value="P:ubiquitin-dependent protein catabolic process via the multivesicular body sorting pathway"/>
    <property type="evidence" value="ECO:0007669"/>
    <property type="project" value="TreeGrafter"/>
</dbReference>
<evidence type="ECO:0000256" key="8">
    <source>
        <dbReference type="SAM" id="MobiDB-lite"/>
    </source>
</evidence>
<dbReference type="InterPro" id="IPR037202">
    <property type="entry name" value="ESCRT_assembly_dom"/>
</dbReference>
<keyword evidence="11" id="KW-1185">Reference proteome</keyword>
<dbReference type="Proteomes" id="UP001222027">
    <property type="component" value="Unassembled WGS sequence"/>
</dbReference>
<feature type="domain" description="VPS37 C-terminal" evidence="9">
    <location>
        <begin position="305"/>
        <end position="386"/>
    </location>
</feature>
<sequence>MRTALNLAIFCNSVDKSCIRCHDTAKKMEKLSYLTCAKMMVGVPSQVAPIDCQPVVLWQLIGNPIPVVLDLVGWRSADLQVIADVDDDGTRRRFDGDPFAPVQHLQALTLKVRKPKSEWDGIPSVTSGSGHSVIELLPHAKTLEDGSHDDQEQEPEIPAPATMSWMLPFFGGNQQQQTHSNLQEIPTQSWYPSSVVSSSSRPTTPASSSGVSTHHAQPSPAEAAGVIACLKEKSVDELRKLLNDKEAYNAFFNSLEQVKIQNNLRDELRKETMQLAKENLEKEPQILELRNQCTIIRTTELAAAQEKLAELERQKEETLKTYSPSLILEKLHASMIKVEEESEVLLHRQLLDKEIDLATSVQKYKKLRNTHHRRALVHLSAKTSGF</sequence>
<evidence type="ECO:0000256" key="1">
    <source>
        <dbReference type="ARBA" id="ARBA00004177"/>
    </source>
</evidence>
<proteinExistence type="inferred from homology"/>
<gene>
    <name evidence="10" type="ORF">OPV22_018773</name>
</gene>
<evidence type="ECO:0000256" key="5">
    <source>
        <dbReference type="ARBA" id="ARBA00022927"/>
    </source>
</evidence>
<protein>
    <recommendedName>
        <fullName evidence="9">VPS37 C-terminal domain-containing protein</fullName>
    </recommendedName>
</protein>
<feature type="region of interest" description="Disordered" evidence="8">
    <location>
        <begin position="192"/>
        <end position="219"/>
    </location>
</feature>
<comment type="similarity">
    <text evidence="2">Belongs to the VPS37 family.</text>
</comment>
<dbReference type="Gene3D" id="1.10.287.660">
    <property type="entry name" value="Helix hairpin bin"/>
    <property type="match status" value="1"/>
</dbReference>
<dbReference type="PANTHER" id="PTHR13678">
    <property type="entry name" value="VACUOLAR PROTEIN SORTING-ASSOCIATED PROTEIN 37"/>
    <property type="match status" value="1"/>
</dbReference>
<dbReference type="GO" id="GO:0006623">
    <property type="term" value="P:protein targeting to vacuole"/>
    <property type="evidence" value="ECO:0007669"/>
    <property type="project" value="TreeGrafter"/>
</dbReference>
<dbReference type="GO" id="GO:0000813">
    <property type="term" value="C:ESCRT I complex"/>
    <property type="evidence" value="ECO:0007669"/>
    <property type="project" value="UniProtKB-ARBA"/>
</dbReference>
<comment type="caution">
    <text evidence="10">The sequence shown here is derived from an EMBL/GenBank/DDBJ whole genome shotgun (WGS) entry which is preliminary data.</text>
</comment>
<evidence type="ECO:0000256" key="4">
    <source>
        <dbReference type="ARBA" id="ARBA00022753"/>
    </source>
</evidence>
<dbReference type="PANTHER" id="PTHR13678:SF2">
    <property type="entry name" value="VACUOLAR PROTEIN SORTING-ASSOCIATED PROTEIN 37A"/>
    <property type="match status" value="1"/>
</dbReference>
<dbReference type="Pfam" id="PF07200">
    <property type="entry name" value="Mod_r"/>
    <property type="match status" value="1"/>
</dbReference>
<accession>A0AAV8R595</accession>
<dbReference type="SUPFAM" id="SSF140111">
    <property type="entry name" value="Endosomal sorting complex assembly domain"/>
    <property type="match status" value="1"/>
</dbReference>
<evidence type="ECO:0000256" key="7">
    <source>
        <dbReference type="SAM" id="Coils"/>
    </source>
</evidence>
<dbReference type="AlphaFoldDB" id="A0AAV8R595"/>
<keyword evidence="3 6" id="KW-0813">Transport</keyword>
<name>A0AAV8R595_ENSVE</name>
<keyword evidence="4" id="KW-0967">Endosome</keyword>
<evidence type="ECO:0000313" key="11">
    <source>
        <dbReference type="Proteomes" id="UP001222027"/>
    </source>
</evidence>